<dbReference type="EMBL" id="SUME01000003">
    <property type="protein sequence ID" value="TJZ61533.1"/>
    <property type="molecule type" value="Genomic_DNA"/>
</dbReference>
<sequence length="176" mass="20742">MNKDIEILKYPIGKFQIPTSITPELVEKWIETIEIFPHKLKAEVQNLTENELKKQYRPNGWTITQVVNHCADSHMNSLIRFKLALTEETPTIKPYCENLWAELSDSKHYRVDSSIIILEGLHARWTTLLKSLHHQDLEKEFIHPETQERISIKTNIGFYAWHCEHHLAHIINAKRN</sequence>
<keyword evidence="2" id="KW-0378">Hydrolase</keyword>
<accession>A0A4U0P2U2</accession>
<keyword evidence="3" id="KW-1185">Reference proteome</keyword>
<dbReference type="OrthoDB" id="9796039at2"/>
<evidence type="ECO:0000259" key="1">
    <source>
        <dbReference type="Pfam" id="PF12867"/>
    </source>
</evidence>
<name>A0A4U0P2U2_9SPHI</name>
<dbReference type="Gene3D" id="1.20.120.450">
    <property type="entry name" value="dinb family like domain"/>
    <property type="match status" value="1"/>
</dbReference>
<comment type="caution">
    <text evidence="2">The sequence shown here is derived from an EMBL/GenBank/DDBJ whole genome shotgun (WGS) entry which is preliminary data.</text>
</comment>
<evidence type="ECO:0000313" key="3">
    <source>
        <dbReference type="Proteomes" id="UP000306808"/>
    </source>
</evidence>
<proteinExistence type="predicted"/>
<dbReference type="InterPro" id="IPR024775">
    <property type="entry name" value="DinB-like"/>
</dbReference>
<organism evidence="2 3">
    <name type="scientific">Sphingobacterium olei</name>
    <dbReference type="NCBI Taxonomy" id="2571155"/>
    <lineage>
        <taxon>Bacteria</taxon>
        <taxon>Pseudomonadati</taxon>
        <taxon>Bacteroidota</taxon>
        <taxon>Sphingobacteriia</taxon>
        <taxon>Sphingobacteriales</taxon>
        <taxon>Sphingobacteriaceae</taxon>
        <taxon>Sphingobacterium</taxon>
    </lineage>
</organism>
<protein>
    <submittedName>
        <fullName evidence="2">Putative metal-dependent hydrolase</fullName>
    </submittedName>
</protein>
<dbReference type="SUPFAM" id="SSF109854">
    <property type="entry name" value="DinB/YfiT-like putative metalloenzymes"/>
    <property type="match status" value="1"/>
</dbReference>
<dbReference type="Pfam" id="PF12867">
    <property type="entry name" value="DinB_2"/>
    <property type="match status" value="1"/>
</dbReference>
<dbReference type="NCBIfam" id="NF009807">
    <property type="entry name" value="PRK13291.1"/>
    <property type="match status" value="1"/>
</dbReference>
<evidence type="ECO:0000313" key="2">
    <source>
        <dbReference type="EMBL" id="TJZ61533.1"/>
    </source>
</evidence>
<dbReference type="Proteomes" id="UP000306808">
    <property type="component" value="Unassembled WGS sequence"/>
</dbReference>
<reference evidence="2 3" key="1">
    <citation type="submission" date="2019-04" db="EMBL/GenBank/DDBJ databases">
        <title>Sphingobacterium olei sp. nov., isolated from oil-contaminated soil.</title>
        <authorList>
            <person name="Liu B."/>
        </authorList>
    </citation>
    <scope>NUCLEOTIDE SEQUENCE [LARGE SCALE GENOMIC DNA]</scope>
    <source>
        <strain evidence="2 3">HAL-9</strain>
    </source>
</reference>
<gene>
    <name evidence="2" type="ORF">FAZ15_10115</name>
</gene>
<dbReference type="RefSeq" id="WP_136901179.1">
    <property type="nucleotide sequence ID" value="NZ_SUME01000003.1"/>
</dbReference>
<dbReference type="GO" id="GO:0016787">
    <property type="term" value="F:hydrolase activity"/>
    <property type="evidence" value="ECO:0007669"/>
    <property type="project" value="UniProtKB-KW"/>
</dbReference>
<dbReference type="InterPro" id="IPR034660">
    <property type="entry name" value="DinB/YfiT-like"/>
</dbReference>
<feature type="domain" description="DinB-like" evidence="1">
    <location>
        <begin position="37"/>
        <end position="170"/>
    </location>
</feature>
<dbReference type="AlphaFoldDB" id="A0A4U0P2U2"/>